<dbReference type="SMART" id="SM00530">
    <property type="entry name" value="HTH_XRE"/>
    <property type="match status" value="1"/>
</dbReference>
<gene>
    <name evidence="2" type="ORF">Abin_002_008</name>
    <name evidence="3" type="ORF">AIN02nite_17300</name>
</gene>
<accession>A0A6N3T5K0</accession>
<reference evidence="3 5" key="2">
    <citation type="submission" date="2019-07" db="EMBL/GenBank/DDBJ databases">
        <title>Whole genome shotgun sequence of Acetobacter indonesiensis NBRC 16471.</title>
        <authorList>
            <person name="Hosoyama A."/>
            <person name="Uohara A."/>
            <person name="Ohji S."/>
            <person name="Ichikawa N."/>
        </authorList>
    </citation>
    <scope>NUCLEOTIDE SEQUENCE [LARGE SCALE GENOMIC DNA]</scope>
    <source>
        <strain evidence="3 5">NBRC 16471</strain>
    </source>
</reference>
<evidence type="ECO:0000313" key="3">
    <source>
        <dbReference type="EMBL" id="GEN03705.1"/>
    </source>
</evidence>
<dbReference type="RefSeq" id="WP_084593358.1">
    <property type="nucleotide sequence ID" value="NZ_BAMW01000002.1"/>
</dbReference>
<dbReference type="Proteomes" id="UP000032673">
    <property type="component" value="Unassembled WGS sequence"/>
</dbReference>
<dbReference type="InterPro" id="IPR010982">
    <property type="entry name" value="Lambda_DNA-bd_dom_sf"/>
</dbReference>
<evidence type="ECO:0000313" key="2">
    <source>
        <dbReference type="EMBL" id="GAN61752.1"/>
    </source>
</evidence>
<keyword evidence="4" id="KW-1185">Reference proteome</keyword>
<dbReference type="InterPro" id="IPR052345">
    <property type="entry name" value="Rad_response_metalloprotease"/>
</dbReference>
<dbReference type="InterPro" id="IPR001387">
    <property type="entry name" value="Cro/C1-type_HTH"/>
</dbReference>
<dbReference type="PANTHER" id="PTHR43236">
    <property type="entry name" value="ANTITOXIN HIGA1"/>
    <property type="match status" value="1"/>
</dbReference>
<dbReference type="SUPFAM" id="SSF47413">
    <property type="entry name" value="lambda repressor-like DNA-binding domains"/>
    <property type="match status" value="1"/>
</dbReference>
<dbReference type="AlphaFoldDB" id="A0A6N3T5K0"/>
<evidence type="ECO:0000313" key="4">
    <source>
        <dbReference type="Proteomes" id="UP000032673"/>
    </source>
</evidence>
<dbReference type="GO" id="GO:0003677">
    <property type="term" value="F:DNA binding"/>
    <property type="evidence" value="ECO:0007669"/>
    <property type="project" value="InterPro"/>
</dbReference>
<evidence type="ECO:0000259" key="1">
    <source>
        <dbReference type="PROSITE" id="PS50943"/>
    </source>
</evidence>
<dbReference type="PANTHER" id="PTHR43236:SF2">
    <property type="entry name" value="BLL0069 PROTEIN"/>
    <property type="match status" value="1"/>
</dbReference>
<dbReference type="Gene3D" id="1.10.260.40">
    <property type="entry name" value="lambda repressor-like DNA-binding domains"/>
    <property type="match status" value="1"/>
</dbReference>
<dbReference type="Pfam" id="PF01381">
    <property type="entry name" value="HTH_3"/>
    <property type="match status" value="1"/>
</dbReference>
<dbReference type="Proteomes" id="UP000321104">
    <property type="component" value="Unassembled WGS sequence"/>
</dbReference>
<evidence type="ECO:0000313" key="5">
    <source>
        <dbReference type="Proteomes" id="UP000321104"/>
    </source>
</evidence>
<dbReference type="EMBL" id="BAMW01000002">
    <property type="protein sequence ID" value="GAN61752.1"/>
    <property type="molecule type" value="Genomic_DNA"/>
</dbReference>
<organism evidence="3 5">
    <name type="scientific">Acetobacter indonesiensis</name>
    <dbReference type="NCBI Taxonomy" id="104101"/>
    <lineage>
        <taxon>Bacteria</taxon>
        <taxon>Pseudomonadati</taxon>
        <taxon>Pseudomonadota</taxon>
        <taxon>Alphaproteobacteria</taxon>
        <taxon>Acetobacterales</taxon>
        <taxon>Acetobacteraceae</taxon>
        <taxon>Acetobacter</taxon>
    </lineage>
</organism>
<feature type="domain" description="HTH cro/C1-type" evidence="1">
    <location>
        <begin position="29"/>
        <end position="83"/>
    </location>
</feature>
<comment type="caution">
    <text evidence="3">The sequence shown here is derived from an EMBL/GenBank/DDBJ whole genome shotgun (WGS) entry which is preliminary data.</text>
</comment>
<name>A0A6N3T5K0_9PROT</name>
<proteinExistence type="predicted"/>
<dbReference type="EMBL" id="BJXQ01000008">
    <property type="protein sequence ID" value="GEN03705.1"/>
    <property type="molecule type" value="Genomic_DNA"/>
</dbReference>
<dbReference type="PROSITE" id="PS50943">
    <property type="entry name" value="HTH_CROC1"/>
    <property type="match status" value="1"/>
</dbReference>
<sequence>MTEPQNKQEPTISSSSHASLKDVLIGQRIRLRRTSVGLSQEKLGEAVGITFQQIQKYERGTNRVGASRLHDIATALAVPITFFFYDGDTLPFSASQDHKDADRFQLSEKRKTFAGPQSPAPQPKLTQEEADFLKREETLELLRAYYAISDASARKNMLDFLKSMTAENTQKGQ</sequence>
<reference evidence="2 4" key="1">
    <citation type="submission" date="2012-11" db="EMBL/GenBank/DDBJ databases">
        <title>Whole genome sequence of Acetobacter indonesiensis 5H-1.</title>
        <authorList>
            <person name="Azuma Y."/>
            <person name="Higashiura N."/>
            <person name="Hirakawa H."/>
            <person name="Matsushita K."/>
        </authorList>
    </citation>
    <scope>NUCLEOTIDE SEQUENCE [LARGE SCALE GENOMIC DNA]</scope>
    <source>
        <strain evidence="2 4">5H-1</strain>
    </source>
</reference>
<protein>
    <submittedName>
        <fullName evidence="2 3">Transcriptional regulator</fullName>
    </submittedName>
</protein>
<dbReference type="CDD" id="cd00093">
    <property type="entry name" value="HTH_XRE"/>
    <property type="match status" value="1"/>
</dbReference>